<dbReference type="AlphaFoldDB" id="I2H881"/>
<proteinExistence type="predicted"/>
<evidence type="ECO:0000313" key="2">
    <source>
        <dbReference type="Proteomes" id="UP000002866"/>
    </source>
</evidence>
<accession>I2H881</accession>
<dbReference type="HOGENOM" id="CLU_1240853_0_0_1"/>
<keyword evidence="2" id="KW-1185">Reference proteome</keyword>
<dbReference type="Proteomes" id="UP000002866">
    <property type="component" value="Chromosome 8"/>
</dbReference>
<protein>
    <submittedName>
        <fullName evidence="1">Uncharacterized protein</fullName>
    </submittedName>
</protein>
<gene>
    <name evidence="1" type="primary">TBLA0H03000</name>
    <name evidence="1" type="ORF">TBLA_0H03000</name>
</gene>
<reference evidence="1 2" key="1">
    <citation type="journal article" date="2011" name="Proc. Natl. Acad. Sci. U.S.A.">
        <title>Evolutionary erosion of yeast sex chromosomes by mating-type switching accidents.</title>
        <authorList>
            <person name="Gordon J.L."/>
            <person name="Armisen D."/>
            <person name="Proux-Wera E."/>
            <person name="Oheigeartaigh S.S."/>
            <person name="Byrne K.P."/>
            <person name="Wolfe K.H."/>
        </authorList>
    </citation>
    <scope>NUCLEOTIDE SEQUENCE [LARGE SCALE GENOMIC DNA]</scope>
    <source>
        <strain evidence="2">ATCC 34711 / CBS 6284 / DSM 70876 / NBRC 10599 / NRRL Y-10934 / UCD 77-7</strain>
    </source>
</reference>
<dbReference type="RefSeq" id="XP_004182102.1">
    <property type="nucleotide sequence ID" value="XM_004182054.1"/>
</dbReference>
<evidence type="ECO:0000313" key="1">
    <source>
        <dbReference type="EMBL" id="CCH62583.1"/>
    </source>
</evidence>
<dbReference type="GeneID" id="14497740"/>
<sequence>MDPRCEIALPDAVAITGRRVGVSAGAPLGAPKTVGNAASVRRVCAGQSDRQCGECAAAAGTREEETGTRYVTATLRECQRVSRCSRALPDAAGRYPMQQGGTRCSPYPAGSSPDVAAADARCLMRCPDAEGVCESGNGICTADGVSGLCSGAGNDSEAIRWCTEWGAVEGMLSHVRQAPRKRREVAGNEEKWPSRSEINLAPRVEAVGIAVAWRPYLHCILCA</sequence>
<dbReference type="EMBL" id="HE806323">
    <property type="protein sequence ID" value="CCH62583.1"/>
    <property type="molecule type" value="Genomic_DNA"/>
</dbReference>
<dbReference type="InParanoid" id="I2H881"/>
<name>I2H881_HENB6</name>
<organism evidence="1 2">
    <name type="scientific">Henningerozyma blattae (strain ATCC 34711 / CBS 6284 / DSM 70876 / NBRC 10599 / NRRL Y-10934 / UCD 77-7)</name>
    <name type="common">Yeast</name>
    <name type="synonym">Tetrapisispora blattae</name>
    <dbReference type="NCBI Taxonomy" id="1071380"/>
    <lineage>
        <taxon>Eukaryota</taxon>
        <taxon>Fungi</taxon>
        <taxon>Dikarya</taxon>
        <taxon>Ascomycota</taxon>
        <taxon>Saccharomycotina</taxon>
        <taxon>Saccharomycetes</taxon>
        <taxon>Saccharomycetales</taxon>
        <taxon>Saccharomycetaceae</taxon>
        <taxon>Henningerozyma</taxon>
    </lineage>
</organism>
<dbReference type="KEGG" id="tbl:TBLA_0H03000"/>